<sequence>MTNSYIALDLETTGLEPKQEKITEIAALKVVDGVISKRYVTFVNPGRSLGAHITQLTGITDKMLADAPPIEELIEDVVRFCGDLPLLGHNIRFDYSFLKHAAVNRGLEFERHGIDTLTLCRAFMTGDTRKNLSCACAYFHVPQSTAHRAQADAEAAHLLYQELMSRHGQDQPDMFAPRPLIYKAKRDQAATKRQKEYLQDLLKCHRIDVTVQIEDMSRSQASRMIDTIISQYGRIPRQIF</sequence>
<dbReference type="AlphaFoldDB" id="A0AAW5BZD0"/>
<keyword evidence="1 3" id="KW-0540">Nuclease</keyword>
<dbReference type="GO" id="GO:0005829">
    <property type="term" value="C:cytosol"/>
    <property type="evidence" value="ECO:0007669"/>
    <property type="project" value="TreeGrafter"/>
</dbReference>
<dbReference type="InterPro" id="IPR013520">
    <property type="entry name" value="Ribonucl_H"/>
</dbReference>
<dbReference type="GO" id="GO:0045004">
    <property type="term" value="P:DNA replication proofreading"/>
    <property type="evidence" value="ECO:0007669"/>
    <property type="project" value="TreeGrafter"/>
</dbReference>
<dbReference type="InterPro" id="IPR036397">
    <property type="entry name" value="RNaseH_sf"/>
</dbReference>
<organism evidence="3 6">
    <name type="scientific">Enterocloster aldenensis</name>
    <dbReference type="NCBI Taxonomy" id="358742"/>
    <lineage>
        <taxon>Bacteria</taxon>
        <taxon>Bacillati</taxon>
        <taxon>Bacillota</taxon>
        <taxon>Clostridia</taxon>
        <taxon>Lachnospirales</taxon>
        <taxon>Lachnospiraceae</taxon>
        <taxon>Enterocloster</taxon>
    </lineage>
</organism>
<feature type="domain" description="Exonuclease" evidence="2">
    <location>
        <begin position="4"/>
        <end position="169"/>
    </location>
</feature>
<dbReference type="Proteomes" id="UP000669239">
    <property type="component" value="Unassembled WGS sequence"/>
</dbReference>
<gene>
    <name evidence="4" type="ORF">G5B36_10825</name>
    <name evidence="3" type="ORF">L0N08_14540</name>
</gene>
<proteinExistence type="predicted"/>
<dbReference type="PANTHER" id="PTHR30231">
    <property type="entry name" value="DNA POLYMERASE III SUBUNIT EPSILON"/>
    <property type="match status" value="1"/>
</dbReference>
<dbReference type="GO" id="GO:0003677">
    <property type="term" value="F:DNA binding"/>
    <property type="evidence" value="ECO:0007669"/>
    <property type="project" value="InterPro"/>
</dbReference>
<dbReference type="InterPro" id="IPR006054">
    <property type="entry name" value="DnaQ"/>
</dbReference>
<dbReference type="FunFam" id="3.30.420.10:FF:000045">
    <property type="entry name" value="3'-5' exonuclease DinG"/>
    <property type="match status" value="1"/>
</dbReference>
<dbReference type="NCBIfam" id="TIGR00573">
    <property type="entry name" value="dnaq"/>
    <property type="match status" value="1"/>
</dbReference>
<reference evidence="3" key="3">
    <citation type="submission" date="2022-01" db="EMBL/GenBank/DDBJ databases">
        <title>Collection of gut derived symbiotic bacterial strains cultured from healthy donors.</title>
        <authorList>
            <person name="Lin H."/>
            <person name="Kohout C."/>
            <person name="Waligurski E."/>
            <person name="Pamer E.G."/>
        </authorList>
    </citation>
    <scope>NUCLEOTIDE SEQUENCE</scope>
    <source>
        <strain evidence="3">DFI.6.55</strain>
    </source>
</reference>
<dbReference type="GO" id="GO:0008408">
    <property type="term" value="F:3'-5' exonuclease activity"/>
    <property type="evidence" value="ECO:0007669"/>
    <property type="project" value="TreeGrafter"/>
</dbReference>
<reference evidence="4" key="2">
    <citation type="submission" date="2020-02" db="EMBL/GenBank/DDBJ databases">
        <authorList>
            <person name="Littmann E."/>
            <person name="Sorbara M."/>
        </authorList>
    </citation>
    <scope>NUCLEOTIDE SEQUENCE</scope>
    <source>
        <strain evidence="4">MSK.1.17</strain>
    </source>
</reference>
<reference evidence="4 5" key="1">
    <citation type="journal article" date="2020" name="Cell Host Microbe">
        <title>Functional and Genomic Variation between Human-Derived Isolates of Lachnospiraceae Reveals Inter- and Intra-Species Diversity.</title>
        <authorList>
            <person name="Sorbara M.T."/>
            <person name="Littmann E.R."/>
            <person name="Fontana E."/>
            <person name="Moody T.U."/>
            <person name="Kohout C.E."/>
            <person name="Gjonbalaj M."/>
            <person name="Eaton V."/>
            <person name="Seok R."/>
            <person name="Leiner I.M."/>
            <person name="Pamer E.G."/>
        </authorList>
    </citation>
    <scope>NUCLEOTIDE SEQUENCE [LARGE SCALE GENOMIC DNA]</scope>
    <source>
        <strain evidence="4 5">MSK.1.17</strain>
    </source>
</reference>
<dbReference type="InterPro" id="IPR012337">
    <property type="entry name" value="RNaseH-like_sf"/>
</dbReference>
<dbReference type="SMART" id="SM00479">
    <property type="entry name" value="EXOIII"/>
    <property type="match status" value="1"/>
</dbReference>
<dbReference type="GO" id="GO:0003887">
    <property type="term" value="F:DNA-directed DNA polymerase activity"/>
    <property type="evidence" value="ECO:0007669"/>
    <property type="project" value="InterPro"/>
</dbReference>
<dbReference type="SUPFAM" id="SSF53098">
    <property type="entry name" value="Ribonuclease H-like"/>
    <property type="match status" value="1"/>
</dbReference>
<evidence type="ECO:0000313" key="6">
    <source>
        <dbReference type="Proteomes" id="UP001299608"/>
    </source>
</evidence>
<evidence type="ECO:0000313" key="3">
    <source>
        <dbReference type="EMBL" id="MCG4746637.1"/>
    </source>
</evidence>
<evidence type="ECO:0000259" key="2">
    <source>
        <dbReference type="SMART" id="SM00479"/>
    </source>
</evidence>
<keyword evidence="5" id="KW-1185">Reference proteome</keyword>
<name>A0AAW5BZD0_9FIRM</name>
<accession>A0AAW5BZD0</accession>
<dbReference type="Pfam" id="PF00929">
    <property type="entry name" value="RNase_T"/>
    <property type="match status" value="1"/>
</dbReference>
<dbReference type="CDD" id="cd06127">
    <property type="entry name" value="DEDDh"/>
    <property type="match status" value="1"/>
</dbReference>
<dbReference type="PANTHER" id="PTHR30231:SF41">
    <property type="entry name" value="DNA POLYMERASE III SUBUNIT EPSILON"/>
    <property type="match status" value="1"/>
</dbReference>
<keyword evidence="1 3" id="KW-0378">Hydrolase</keyword>
<dbReference type="RefSeq" id="WP_165641852.1">
    <property type="nucleotide sequence ID" value="NZ_JAAITT010000013.1"/>
</dbReference>
<protein>
    <submittedName>
        <fullName evidence="3">3'-5' exonuclease</fullName>
    </submittedName>
</protein>
<evidence type="ECO:0000256" key="1">
    <source>
        <dbReference type="ARBA" id="ARBA00022839"/>
    </source>
</evidence>
<comment type="caution">
    <text evidence="3">The sequence shown here is derived from an EMBL/GenBank/DDBJ whole genome shotgun (WGS) entry which is preliminary data.</text>
</comment>
<evidence type="ECO:0000313" key="5">
    <source>
        <dbReference type="Proteomes" id="UP000669239"/>
    </source>
</evidence>
<dbReference type="EMBL" id="JAKNGE010000017">
    <property type="protein sequence ID" value="MCG4746637.1"/>
    <property type="molecule type" value="Genomic_DNA"/>
</dbReference>
<keyword evidence="1 3" id="KW-0269">Exonuclease</keyword>
<dbReference type="EMBL" id="JAAITT010000013">
    <property type="protein sequence ID" value="NSJ49192.1"/>
    <property type="molecule type" value="Genomic_DNA"/>
</dbReference>
<dbReference type="Gene3D" id="3.30.420.10">
    <property type="entry name" value="Ribonuclease H-like superfamily/Ribonuclease H"/>
    <property type="match status" value="1"/>
</dbReference>
<dbReference type="Proteomes" id="UP001299608">
    <property type="component" value="Unassembled WGS sequence"/>
</dbReference>
<evidence type="ECO:0000313" key="4">
    <source>
        <dbReference type="EMBL" id="NSJ49192.1"/>
    </source>
</evidence>